<dbReference type="AlphaFoldDB" id="A0A235B697"/>
<evidence type="ECO:0008006" key="4">
    <source>
        <dbReference type="Google" id="ProtNLM"/>
    </source>
</evidence>
<name>A0A235B697_9BACL</name>
<evidence type="ECO:0000313" key="3">
    <source>
        <dbReference type="Proteomes" id="UP000215459"/>
    </source>
</evidence>
<proteinExistence type="inferred from homology"/>
<dbReference type="Gene3D" id="3.20.20.80">
    <property type="entry name" value="Glycosidases"/>
    <property type="match status" value="1"/>
</dbReference>
<dbReference type="InterPro" id="IPR002053">
    <property type="entry name" value="Glyco_hydro_25"/>
</dbReference>
<dbReference type="GO" id="GO:0016998">
    <property type="term" value="P:cell wall macromolecule catabolic process"/>
    <property type="evidence" value="ECO:0007669"/>
    <property type="project" value="InterPro"/>
</dbReference>
<accession>A0A235B697</accession>
<sequence>MRKLSMKMEQYEKKPIFYVTYDTYETYVKGHFKEYDLWIRDIYKHPNLENRSWLIWQYSNRGRINEIDGYVDINAFRGNREAFKRKFLGD</sequence>
<protein>
    <recommendedName>
        <fullName evidence="4">Glycoside hydrolase family 25</fullName>
    </recommendedName>
</protein>
<reference evidence="2 3" key="1">
    <citation type="submission" date="2017-07" db="EMBL/GenBank/DDBJ databases">
        <title>The genome sequence of Paludifilum halophilum highlights mechanisms for microbial adaptation to high salt environemnts.</title>
        <authorList>
            <person name="Belbahri L."/>
        </authorList>
    </citation>
    <scope>NUCLEOTIDE SEQUENCE [LARGE SCALE GENOMIC DNA]</scope>
    <source>
        <strain evidence="2 3">DSM 102817</strain>
    </source>
</reference>
<dbReference type="EMBL" id="NOWF01000005">
    <property type="protein sequence ID" value="OYD07828.1"/>
    <property type="molecule type" value="Genomic_DNA"/>
</dbReference>
<dbReference type="GO" id="GO:0009253">
    <property type="term" value="P:peptidoglycan catabolic process"/>
    <property type="evidence" value="ECO:0007669"/>
    <property type="project" value="InterPro"/>
</dbReference>
<dbReference type="Proteomes" id="UP000215459">
    <property type="component" value="Unassembled WGS sequence"/>
</dbReference>
<dbReference type="PANTHER" id="PTHR34135">
    <property type="entry name" value="LYSOZYME"/>
    <property type="match status" value="1"/>
</dbReference>
<dbReference type="InterPro" id="IPR017853">
    <property type="entry name" value="GH"/>
</dbReference>
<dbReference type="GO" id="GO:0003796">
    <property type="term" value="F:lysozyme activity"/>
    <property type="evidence" value="ECO:0007669"/>
    <property type="project" value="InterPro"/>
</dbReference>
<dbReference type="GO" id="GO:0016052">
    <property type="term" value="P:carbohydrate catabolic process"/>
    <property type="evidence" value="ECO:0007669"/>
    <property type="project" value="TreeGrafter"/>
</dbReference>
<comment type="similarity">
    <text evidence="1">Belongs to the glycosyl hydrolase 25 family.</text>
</comment>
<dbReference type="PROSITE" id="PS51904">
    <property type="entry name" value="GLYCOSYL_HYDROL_F25_2"/>
    <property type="match status" value="1"/>
</dbReference>
<dbReference type="SUPFAM" id="SSF51445">
    <property type="entry name" value="(Trans)glycosidases"/>
    <property type="match status" value="1"/>
</dbReference>
<gene>
    <name evidence="2" type="ORF">CHM34_10265</name>
</gene>
<organism evidence="2 3">
    <name type="scientific">Paludifilum halophilum</name>
    <dbReference type="NCBI Taxonomy" id="1642702"/>
    <lineage>
        <taxon>Bacteria</taxon>
        <taxon>Bacillati</taxon>
        <taxon>Bacillota</taxon>
        <taxon>Bacilli</taxon>
        <taxon>Bacillales</taxon>
        <taxon>Thermoactinomycetaceae</taxon>
        <taxon>Paludifilum</taxon>
    </lineage>
</organism>
<evidence type="ECO:0000256" key="1">
    <source>
        <dbReference type="ARBA" id="ARBA00010646"/>
    </source>
</evidence>
<dbReference type="Pfam" id="PF01183">
    <property type="entry name" value="Glyco_hydro_25"/>
    <property type="match status" value="1"/>
</dbReference>
<evidence type="ECO:0000313" key="2">
    <source>
        <dbReference type="EMBL" id="OYD07828.1"/>
    </source>
</evidence>
<comment type="caution">
    <text evidence="2">The sequence shown here is derived from an EMBL/GenBank/DDBJ whole genome shotgun (WGS) entry which is preliminary data.</text>
</comment>
<dbReference type="RefSeq" id="WP_094264498.1">
    <property type="nucleotide sequence ID" value="NZ_NOWF01000005.1"/>
</dbReference>
<dbReference type="OrthoDB" id="9802228at2"/>
<dbReference type="PANTHER" id="PTHR34135:SF2">
    <property type="entry name" value="LYSOZYME"/>
    <property type="match status" value="1"/>
</dbReference>
<keyword evidence="3" id="KW-1185">Reference proteome</keyword>